<evidence type="ECO:0000313" key="2">
    <source>
        <dbReference type="EMBL" id="THG33988.1"/>
    </source>
</evidence>
<dbReference type="OrthoDB" id="63519at2"/>
<dbReference type="PANTHER" id="PTHR43433:SF5">
    <property type="entry name" value="AB HYDROLASE-1 DOMAIN-CONTAINING PROTEIN"/>
    <property type="match status" value="1"/>
</dbReference>
<dbReference type="Gene3D" id="3.40.50.1820">
    <property type="entry name" value="alpha/beta hydrolase"/>
    <property type="match status" value="1"/>
</dbReference>
<evidence type="ECO:0000259" key="1">
    <source>
        <dbReference type="Pfam" id="PF00561"/>
    </source>
</evidence>
<dbReference type="AlphaFoldDB" id="A0A4S4FUM4"/>
<dbReference type="GO" id="GO:0016787">
    <property type="term" value="F:hydrolase activity"/>
    <property type="evidence" value="ECO:0007669"/>
    <property type="project" value="UniProtKB-KW"/>
</dbReference>
<dbReference type="InterPro" id="IPR050471">
    <property type="entry name" value="AB_hydrolase"/>
</dbReference>
<proteinExistence type="predicted"/>
<evidence type="ECO:0000313" key="3">
    <source>
        <dbReference type="Proteomes" id="UP000307380"/>
    </source>
</evidence>
<gene>
    <name evidence="2" type="ORF">E6C70_11230</name>
</gene>
<protein>
    <submittedName>
        <fullName evidence="2">Alpha/beta hydrolase</fullName>
    </submittedName>
</protein>
<name>A0A4S4FUM4_9MICO</name>
<accession>A0A4S4FUM4</accession>
<feature type="domain" description="AB hydrolase-1" evidence="1">
    <location>
        <begin position="39"/>
        <end position="216"/>
    </location>
</feature>
<dbReference type="RefSeq" id="WP_136424626.1">
    <property type="nucleotide sequence ID" value="NZ_SSSN01000007.1"/>
</dbReference>
<comment type="caution">
    <text evidence="2">The sequence shown here is derived from an EMBL/GenBank/DDBJ whole genome shotgun (WGS) entry which is preliminary data.</text>
</comment>
<dbReference type="SUPFAM" id="SSF53474">
    <property type="entry name" value="alpha/beta-Hydrolases"/>
    <property type="match status" value="1"/>
</dbReference>
<dbReference type="EMBL" id="SSSN01000007">
    <property type="protein sequence ID" value="THG33988.1"/>
    <property type="molecule type" value="Genomic_DNA"/>
</dbReference>
<sequence length="229" mass="24152">MATWVLIHGTPLTPAVWQPVAALLDGPKVMPDCTRVPGRTDAQNAIARTIAPTLPAGRWDVVGHSFGGQIAIELALANAERVKSLTVLCSRDTPFSPFAEVAEAVRQGTGPTVAAGLARWFTAGEIDADAEAVRQARADLAAATASPEDWANALSAIATYDRSADVGRLEMPTYLVAAGRDSVSTPAVMTDLSARLPRATLRVHEDWAHMSAFTDPPALAKMLTTSRSA</sequence>
<dbReference type="Proteomes" id="UP000307380">
    <property type="component" value="Unassembled WGS sequence"/>
</dbReference>
<reference evidence="2 3" key="1">
    <citation type="submission" date="2019-04" db="EMBL/GenBank/DDBJ databases">
        <authorList>
            <person name="Jiang L."/>
        </authorList>
    </citation>
    <scope>NUCLEOTIDE SEQUENCE [LARGE SCALE GENOMIC DNA]</scope>
    <source>
        <strain evidence="2 3">YIM 131861</strain>
    </source>
</reference>
<organism evidence="2 3">
    <name type="scientific">Orlajensenia flava</name>
    <dbReference type="NCBI Taxonomy" id="2565934"/>
    <lineage>
        <taxon>Bacteria</taxon>
        <taxon>Bacillati</taxon>
        <taxon>Actinomycetota</taxon>
        <taxon>Actinomycetes</taxon>
        <taxon>Micrococcales</taxon>
        <taxon>Microbacteriaceae</taxon>
        <taxon>Orlajensenia</taxon>
    </lineage>
</organism>
<dbReference type="InterPro" id="IPR029058">
    <property type="entry name" value="AB_hydrolase_fold"/>
</dbReference>
<dbReference type="Pfam" id="PF00561">
    <property type="entry name" value="Abhydrolase_1"/>
    <property type="match status" value="1"/>
</dbReference>
<keyword evidence="2" id="KW-0378">Hydrolase</keyword>
<dbReference type="InterPro" id="IPR000073">
    <property type="entry name" value="AB_hydrolase_1"/>
</dbReference>
<keyword evidence="3" id="KW-1185">Reference proteome</keyword>
<dbReference type="PANTHER" id="PTHR43433">
    <property type="entry name" value="HYDROLASE, ALPHA/BETA FOLD FAMILY PROTEIN"/>
    <property type="match status" value="1"/>
</dbReference>